<reference evidence="3" key="1">
    <citation type="submission" date="2016-10" db="EMBL/GenBank/DDBJ databases">
        <authorList>
            <person name="Varghese N."/>
            <person name="Submissions S."/>
        </authorList>
    </citation>
    <scope>NUCLEOTIDE SEQUENCE [LARGE SCALE GENOMIC DNA]</scope>
    <source>
        <strain evidence="3">Ah-143</strain>
    </source>
</reference>
<organism evidence="2 3">
    <name type="scientific">Kosakonia arachidis</name>
    <dbReference type="NCBI Taxonomy" id="551989"/>
    <lineage>
        <taxon>Bacteria</taxon>
        <taxon>Pseudomonadati</taxon>
        <taxon>Pseudomonadota</taxon>
        <taxon>Gammaproteobacteria</taxon>
        <taxon>Enterobacterales</taxon>
        <taxon>Enterobacteriaceae</taxon>
        <taxon>Kosakonia</taxon>
    </lineage>
</organism>
<proteinExistence type="predicted"/>
<feature type="region of interest" description="Disordered" evidence="1">
    <location>
        <begin position="229"/>
        <end position="248"/>
    </location>
</feature>
<gene>
    <name evidence="2" type="ORF">SAMN05192562_11347</name>
</gene>
<evidence type="ECO:0000313" key="2">
    <source>
        <dbReference type="EMBL" id="SFU20752.1"/>
    </source>
</evidence>
<dbReference type="InterPro" id="IPR009713">
    <property type="entry name" value="Uncharacterised_PsiA"/>
</dbReference>
<evidence type="ECO:0000313" key="3">
    <source>
        <dbReference type="Proteomes" id="UP000199187"/>
    </source>
</evidence>
<dbReference type="AlphaFoldDB" id="A0A1I7EA32"/>
<protein>
    <submittedName>
        <fullName evidence="2">PsiA protein</fullName>
    </submittedName>
</protein>
<name>A0A1I7EA32_9ENTR</name>
<feature type="compositionally biased region" description="Basic and acidic residues" evidence="1">
    <location>
        <begin position="229"/>
        <end position="242"/>
    </location>
</feature>
<dbReference type="OrthoDB" id="6481135at2"/>
<dbReference type="EMBL" id="FPAU01000013">
    <property type="protein sequence ID" value="SFU20752.1"/>
    <property type="molecule type" value="Genomic_DNA"/>
</dbReference>
<evidence type="ECO:0000256" key="1">
    <source>
        <dbReference type="SAM" id="MobiDB-lite"/>
    </source>
</evidence>
<dbReference type="RefSeq" id="WP_090126990.1">
    <property type="nucleotide sequence ID" value="NZ_CP045299.1"/>
</dbReference>
<accession>A0A1I7EA32</accession>
<dbReference type="Proteomes" id="UP000199187">
    <property type="component" value="Unassembled WGS sequence"/>
</dbReference>
<sequence length="248" mass="29068">MIPASHSLVTFNPARQAALQAIAEVEQRREERKRLSDDHPVTRAFLRRLTGQSRLTHNTARLIPGLAWDPSFRFWTLNKLENALERLLVSQGEHCFSPMSEAVQQCLFPDVVWRNTSRAEKRAKLRWHKVQRREDKRRCHEAMLHQSLVARARVDLNFQSPETVGAWYSRWSDELHEYELAPMFWLWRRRFVSLDELLWHWDAGDPLWVVFSVLRDIVNEQPDCLRGADRRSVPDKLSHSEEGGANAG</sequence>
<dbReference type="Pfam" id="PF06952">
    <property type="entry name" value="PsiA"/>
    <property type="match status" value="1"/>
</dbReference>
<keyword evidence="3" id="KW-1185">Reference proteome</keyword>